<dbReference type="Proteomes" id="UP001198200">
    <property type="component" value="Unassembled WGS sequence"/>
</dbReference>
<dbReference type="EMBL" id="JAJEQN010000001">
    <property type="protein sequence ID" value="MCC2220067.1"/>
    <property type="molecule type" value="Genomic_DNA"/>
</dbReference>
<sequence length="60" mass="7318">MKGTSCEECAYFEYDEDEESYGCQFFFDEDDIAKASLYGDRYICPHFQYRDEYRIVRKQI</sequence>
<dbReference type="Pfam" id="PF20076">
    <property type="entry name" value="DUF6472"/>
    <property type="match status" value="1"/>
</dbReference>
<comment type="caution">
    <text evidence="2">The sequence shown here is derived from an EMBL/GenBank/DDBJ whole genome shotgun (WGS) entry which is preliminary data.</text>
</comment>
<name>A0AAE3E2A4_9FIRM</name>
<evidence type="ECO:0000313" key="3">
    <source>
        <dbReference type="Proteomes" id="UP001198200"/>
    </source>
</evidence>
<proteinExistence type="predicted"/>
<accession>A0AAE3E2A4</accession>
<feature type="domain" description="DUF6472" evidence="1">
    <location>
        <begin position="4"/>
        <end position="60"/>
    </location>
</feature>
<reference evidence="2 3" key="1">
    <citation type="submission" date="2021-10" db="EMBL/GenBank/DDBJ databases">
        <title>Anaerobic single-cell dispensing facilitates the cultivation of human gut bacteria.</title>
        <authorList>
            <person name="Afrizal A."/>
        </authorList>
    </citation>
    <scope>NUCLEOTIDE SEQUENCE [LARGE SCALE GENOMIC DNA]</scope>
    <source>
        <strain evidence="2 3">CLA-AA-H224</strain>
    </source>
</reference>
<dbReference type="RefSeq" id="WP_308730781.1">
    <property type="nucleotide sequence ID" value="NZ_JAJEQN010000001.1"/>
</dbReference>
<gene>
    <name evidence="2" type="ORF">LKD48_00185</name>
</gene>
<evidence type="ECO:0000313" key="2">
    <source>
        <dbReference type="EMBL" id="MCC2220067.1"/>
    </source>
</evidence>
<evidence type="ECO:0000259" key="1">
    <source>
        <dbReference type="Pfam" id="PF20076"/>
    </source>
</evidence>
<protein>
    <submittedName>
        <fullName evidence="2">DUF6472 family protein</fullName>
    </submittedName>
</protein>
<organism evidence="2 3">
    <name type="scientific">Anthropogastromicrobium aceti</name>
    <dbReference type="NCBI Taxonomy" id="2981768"/>
    <lineage>
        <taxon>Bacteria</taxon>
        <taxon>Bacillati</taxon>
        <taxon>Bacillota</taxon>
        <taxon>Clostridia</taxon>
        <taxon>Lachnospirales</taxon>
        <taxon>Lachnospiraceae</taxon>
        <taxon>Anthropogastromicrobium</taxon>
    </lineage>
</organism>
<dbReference type="InterPro" id="IPR045525">
    <property type="entry name" value="DUF6472"/>
</dbReference>
<keyword evidence="3" id="KW-1185">Reference proteome</keyword>
<dbReference type="AlphaFoldDB" id="A0AAE3E2A4"/>